<evidence type="ECO:0000256" key="3">
    <source>
        <dbReference type="ARBA" id="ARBA00022729"/>
    </source>
</evidence>
<dbReference type="AlphaFoldDB" id="A0A3Q9U4I2"/>
<dbReference type="SUPFAM" id="SSF57535">
    <property type="entry name" value="Complement control module/SCR domain"/>
    <property type="match status" value="13"/>
</dbReference>
<dbReference type="Gene3D" id="2.10.70.10">
    <property type="entry name" value="Complement Module, domain 1"/>
    <property type="match status" value="13"/>
</dbReference>
<evidence type="ECO:0000256" key="2">
    <source>
        <dbReference type="ARBA" id="ARBA00022659"/>
    </source>
</evidence>
<dbReference type="SMART" id="SM00032">
    <property type="entry name" value="CCP"/>
    <property type="match status" value="14"/>
</dbReference>
<feature type="domain" description="Sushi" evidence="7">
    <location>
        <begin position="382"/>
        <end position="440"/>
    </location>
</feature>
<comment type="caution">
    <text evidence="5">Lacks conserved residue(s) required for the propagation of feature annotation.</text>
</comment>
<evidence type="ECO:0000313" key="8">
    <source>
        <dbReference type="EMBL" id="AZZ09384.1"/>
    </source>
</evidence>
<feature type="disulfide bond" evidence="5">
    <location>
        <begin position="144"/>
        <end position="187"/>
    </location>
</feature>
<dbReference type="InterPro" id="IPR000436">
    <property type="entry name" value="Sushi_SCR_CCP_dom"/>
</dbReference>
<name>A0A3Q9U4I2_CTEID</name>
<keyword evidence="2 5" id="KW-0768">Sushi</keyword>
<feature type="disulfide bond" evidence="5">
    <location>
        <begin position="112"/>
        <end position="139"/>
    </location>
</feature>
<reference evidence="8" key="1">
    <citation type="submission" date="2017-11" db="EMBL/GenBank/DDBJ databases">
        <title>Diversity, evolution and expression of the complement system: a teleost fish perspective.</title>
        <authorList>
            <person name="Liao Z."/>
            <person name="Su J."/>
        </authorList>
    </citation>
    <scope>NUCLEOTIDE SEQUENCE</scope>
</reference>
<proteinExistence type="evidence at transcript level"/>
<evidence type="ECO:0000256" key="1">
    <source>
        <dbReference type="ARBA" id="ARBA00004328"/>
    </source>
</evidence>
<accession>A0A3Q9U4I2</accession>
<feature type="domain" description="Sushi" evidence="7">
    <location>
        <begin position="443"/>
        <end position="499"/>
    </location>
</feature>
<feature type="chain" id="PRO_5018691027" evidence="6">
    <location>
        <begin position="23"/>
        <end position="868"/>
    </location>
</feature>
<feature type="domain" description="Sushi" evidence="7">
    <location>
        <begin position="142"/>
        <end position="202"/>
    </location>
</feature>
<dbReference type="CDD" id="cd00033">
    <property type="entry name" value="CCP"/>
    <property type="match status" value="7"/>
</dbReference>
<dbReference type="PANTHER" id="PTHR45785">
    <property type="entry name" value="COMPLEMENT FACTOR H-RELATED"/>
    <property type="match status" value="1"/>
</dbReference>
<feature type="domain" description="Sushi" evidence="7">
    <location>
        <begin position="617"/>
        <end position="680"/>
    </location>
</feature>
<dbReference type="InterPro" id="IPR035976">
    <property type="entry name" value="Sushi/SCR/CCP_sf"/>
</dbReference>
<sequence>MRAPVKLIGFVFWLFFFNCGQCQECLQEDIKYENTEPVTKALYNNGETVKVNCMTGFTGMYRLKCDKGTWKRVIERPCAKKKCSHPGDTANGDFKLIAGSEFVFGATVLYTCKKGFEMTSRINQRTCRAQGWDNTVPTCEAVKCPAIHTNADVTASGNTEEGTYGDVIHFECVSSNKKIDGSSDIHCTETGEWSDSVPTCKEITCTAPVISNGFVVEPVQEYPRDAILKYRCLQGFKPKEGIPRCAKFGWTLNPECDEVTCELKSIKFGVNKINPEGKTLFRAGESVEITCAERYWIFGTKEIIRSFTCQENGKWDHEPVCEDIRCEVPRDQHVNYPEYYFSGDMKVGAKKTYDCMRGYEQKASEATCTRDGWTPKPLCAERMCAAPIIPNAEIVRDQRPKYYMYSRIQYKCRPGFEPEQLVEITCNSQFQWTGIRQCTAKPKLCPDLSVENGFIHTLSSNEEEIFYSCDTGYKPFSGNWWDSVTCSKGSWSEEPQCIRKEECGAFPSVHHGKLKKTKQIFHDGETTAFECDPGFIPTQHLIKCVSGTWETPVCEVDVRCDIPPKVENAFITSKPEEFYGDGSSVTYVCGSSFSMNGKSTVFCRRGTWEEVPTCKEPTCPLDTTVEDLIMERSPDIEGPVKPGHKLIFSCNRQGLKLKGQREITCQSNGEWNSPFPKCEEVMCVAKLTVNMRSDGHPGPEVSVRPGHTITLSCVGRESKLEGHSKISCLSNGEWNVPFPKCIGGKCGPPPHVNFADTIEMTKNEYNSGERVEYSCFNMFTLVQRRPYSKYVTCDQGEWRGSIKCLKPCSVSVEEMDERGIQLRWRGREKIFSPHGDRITFSCKRGKHSTGSDLIQTCNDGEMNLPLCE</sequence>
<keyword evidence="3 6" id="KW-0732">Signal</keyword>
<dbReference type="InterPro" id="IPR051503">
    <property type="entry name" value="ComplSys_Reg/VirEntry_Med"/>
</dbReference>
<evidence type="ECO:0000256" key="4">
    <source>
        <dbReference type="ARBA" id="ARBA00023157"/>
    </source>
</evidence>
<feature type="domain" description="Sushi" evidence="7">
    <location>
        <begin position="501"/>
        <end position="556"/>
    </location>
</feature>
<dbReference type="PANTHER" id="PTHR45785:SF2">
    <property type="entry name" value="COMPLEMENT FACTOR H-RELATED"/>
    <property type="match status" value="1"/>
</dbReference>
<feature type="domain" description="Sushi" evidence="7">
    <location>
        <begin position="558"/>
        <end position="616"/>
    </location>
</feature>
<comment type="subcellular location">
    <subcellularLocation>
        <location evidence="1">Virion</location>
    </subcellularLocation>
</comment>
<dbReference type="EMBL" id="MG599698">
    <property type="protein sequence ID" value="AZZ09384.1"/>
    <property type="molecule type" value="mRNA"/>
</dbReference>
<evidence type="ECO:0000259" key="7">
    <source>
        <dbReference type="PROSITE" id="PS50923"/>
    </source>
</evidence>
<feature type="disulfide bond" evidence="5">
    <location>
        <begin position="560"/>
        <end position="603"/>
    </location>
</feature>
<organism evidence="8">
    <name type="scientific">Ctenopharyngodon idella</name>
    <name type="common">Grass carp</name>
    <name type="synonym">Leuciscus idella</name>
    <dbReference type="NCBI Taxonomy" id="7959"/>
    <lineage>
        <taxon>Eukaryota</taxon>
        <taxon>Metazoa</taxon>
        <taxon>Chordata</taxon>
        <taxon>Craniata</taxon>
        <taxon>Vertebrata</taxon>
        <taxon>Euteleostomi</taxon>
        <taxon>Actinopterygii</taxon>
        <taxon>Neopterygii</taxon>
        <taxon>Teleostei</taxon>
        <taxon>Ostariophysi</taxon>
        <taxon>Cypriniformes</taxon>
        <taxon>Xenocyprididae</taxon>
        <taxon>Xenocypridinae</taxon>
        <taxon>Ctenopharyngodon</taxon>
    </lineage>
</organism>
<protein>
    <submittedName>
        <fullName evidence="8">Putative complement factor h</fullName>
    </submittedName>
</protein>
<dbReference type="PROSITE" id="PS50923">
    <property type="entry name" value="SUSHI"/>
    <property type="match status" value="11"/>
</dbReference>
<evidence type="ECO:0000256" key="5">
    <source>
        <dbReference type="PROSITE-ProRule" id="PRU00302"/>
    </source>
</evidence>
<dbReference type="Pfam" id="PF00084">
    <property type="entry name" value="Sushi"/>
    <property type="match status" value="10"/>
</dbReference>
<keyword evidence="4 5" id="KW-1015">Disulfide bond</keyword>
<feature type="signal peptide" evidence="6">
    <location>
        <begin position="1"/>
        <end position="22"/>
    </location>
</feature>
<feature type="domain" description="Sushi" evidence="7">
    <location>
        <begin position="259"/>
        <end position="323"/>
    </location>
</feature>
<feature type="domain" description="Sushi" evidence="7">
    <location>
        <begin position="744"/>
        <end position="806"/>
    </location>
</feature>
<feature type="domain" description="Sushi" evidence="7">
    <location>
        <begin position="81"/>
        <end position="141"/>
    </location>
</feature>
<feature type="domain" description="Sushi" evidence="7">
    <location>
        <begin position="324"/>
        <end position="381"/>
    </location>
</feature>
<evidence type="ECO:0000256" key="6">
    <source>
        <dbReference type="SAM" id="SignalP"/>
    </source>
</evidence>
<gene>
    <name evidence="8" type="primary">FH</name>
</gene>
<feature type="domain" description="Sushi" evidence="7">
    <location>
        <begin position="681"/>
        <end position="743"/>
    </location>
</feature>